<evidence type="ECO:0000313" key="2">
    <source>
        <dbReference type="Proteomes" id="UP000324800"/>
    </source>
</evidence>
<protein>
    <submittedName>
        <fullName evidence="1">Uncharacterized protein</fullName>
    </submittedName>
</protein>
<accession>A0A5J4TP61</accession>
<comment type="caution">
    <text evidence="1">The sequence shown here is derived from an EMBL/GenBank/DDBJ whole genome shotgun (WGS) entry which is preliminary data.</text>
</comment>
<evidence type="ECO:0000313" key="1">
    <source>
        <dbReference type="EMBL" id="KAA6359660.1"/>
    </source>
</evidence>
<dbReference type="AlphaFoldDB" id="A0A5J4TP61"/>
<dbReference type="EMBL" id="SNRW01028040">
    <property type="protein sequence ID" value="KAA6359660.1"/>
    <property type="molecule type" value="Genomic_DNA"/>
</dbReference>
<reference evidence="1 2" key="1">
    <citation type="submission" date="2019-03" db="EMBL/GenBank/DDBJ databases">
        <title>Single cell metagenomics reveals metabolic interactions within the superorganism composed of flagellate Streblomastix strix and complex community of Bacteroidetes bacteria on its surface.</title>
        <authorList>
            <person name="Treitli S.C."/>
            <person name="Kolisko M."/>
            <person name="Husnik F."/>
            <person name="Keeling P."/>
            <person name="Hampl V."/>
        </authorList>
    </citation>
    <scope>NUCLEOTIDE SEQUENCE [LARGE SCALE GENOMIC DNA]</scope>
    <source>
        <strain evidence="1">ST1C</strain>
    </source>
</reference>
<gene>
    <name evidence="1" type="ORF">EZS28_044813</name>
</gene>
<dbReference type="Proteomes" id="UP000324800">
    <property type="component" value="Unassembled WGS sequence"/>
</dbReference>
<name>A0A5J4TP61_9EUKA</name>
<proteinExistence type="predicted"/>
<sequence>MTQASVKYGLAFFGYRNESSNLNITPNQHLDDDKNANSNDFHACASDCEIAITDADAGPALRRPPMHVIQYFIMKFIKLSSIAESVYDRFPGEFERSSANTALQSTYFARTGGYQTRRKITKKSLNDQVKEGAQGGPII</sequence>
<organism evidence="1 2">
    <name type="scientific">Streblomastix strix</name>
    <dbReference type="NCBI Taxonomy" id="222440"/>
    <lineage>
        <taxon>Eukaryota</taxon>
        <taxon>Metamonada</taxon>
        <taxon>Preaxostyla</taxon>
        <taxon>Oxymonadida</taxon>
        <taxon>Streblomastigidae</taxon>
        <taxon>Streblomastix</taxon>
    </lineage>
</organism>